<evidence type="ECO:0000256" key="1">
    <source>
        <dbReference type="ARBA" id="ARBA00022649"/>
    </source>
</evidence>
<evidence type="ECO:0000313" key="2">
    <source>
        <dbReference type="EMBL" id="KAB2658039.1"/>
    </source>
</evidence>
<dbReference type="AlphaFoldDB" id="A0A7V7VW95"/>
<accession>A0A7V7VW95</accession>
<dbReference type="Pfam" id="PF07362">
    <property type="entry name" value="CcdA"/>
    <property type="match status" value="1"/>
</dbReference>
<dbReference type="EMBL" id="WBVY01000002">
    <property type="protein sequence ID" value="KAB2658039.1"/>
    <property type="molecule type" value="Genomic_DNA"/>
</dbReference>
<dbReference type="RefSeq" id="WP_151644590.1">
    <property type="nucleotide sequence ID" value="NZ_WBVY01000002.1"/>
</dbReference>
<organism evidence="2 3">
    <name type="scientific">Brucella tritici</name>
    <dbReference type="NCBI Taxonomy" id="94626"/>
    <lineage>
        <taxon>Bacteria</taxon>
        <taxon>Pseudomonadati</taxon>
        <taxon>Pseudomonadota</taxon>
        <taxon>Alphaproteobacteria</taxon>
        <taxon>Hyphomicrobiales</taxon>
        <taxon>Brucellaceae</taxon>
        <taxon>Brucella/Ochrobactrum group</taxon>
        <taxon>Brucella</taxon>
    </lineage>
</organism>
<protein>
    <submittedName>
        <fullName evidence="2">Post-segregation antitoxin CcdA</fullName>
    </submittedName>
</protein>
<reference evidence="2 3" key="1">
    <citation type="submission" date="2019-09" db="EMBL/GenBank/DDBJ databases">
        <title>Taxonomic organization of the family Brucellaceae based on a phylogenomic approach.</title>
        <authorList>
            <person name="Leclercq S."/>
            <person name="Cloeckaert A."/>
            <person name="Zygmunt M.S."/>
        </authorList>
    </citation>
    <scope>NUCLEOTIDE SEQUENCE [LARGE SCALE GENOMIC DNA]</scope>
    <source>
        <strain evidence="2 3">TA93</strain>
    </source>
</reference>
<dbReference type="InterPro" id="IPR009956">
    <property type="entry name" value="Post-segregation_anti-tox_CcdA"/>
</dbReference>
<keyword evidence="1" id="KW-1277">Toxin-antitoxin system</keyword>
<gene>
    <name evidence="2" type="ORF">F9K94_07475</name>
</gene>
<sequence length="81" mass="8956">MPQSQPTRTFKRAANLSIDSELLSEARRHNINISRAAEIGIAQALAAAKSALWKKDNRAAIQSSNAYIEANGLPLDDYRQF</sequence>
<name>A0A7V7VW95_9HYPH</name>
<dbReference type="Proteomes" id="UP000460650">
    <property type="component" value="Unassembled WGS sequence"/>
</dbReference>
<evidence type="ECO:0000313" key="3">
    <source>
        <dbReference type="Proteomes" id="UP000460650"/>
    </source>
</evidence>
<comment type="caution">
    <text evidence="2">The sequence shown here is derived from an EMBL/GenBank/DDBJ whole genome shotgun (WGS) entry which is preliminary data.</text>
</comment>
<proteinExistence type="predicted"/>